<dbReference type="eggNOG" id="COG1396">
    <property type="taxonomic scope" value="Bacteria"/>
</dbReference>
<dbReference type="GO" id="GO:0003677">
    <property type="term" value="F:DNA binding"/>
    <property type="evidence" value="ECO:0007669"/>
    <property type="project" value="UniProtKB-KW"/>
</dbReference>
<dbReference type="STRING" id="266940.Krad_3536"/>
<evidence type="ECO:0000256" key="1">
    <source>
        <dbReference type="ARBA" id="ARBA00023125"/>
    </source>
</evidence>
<sequence length="513" mass="55924">MKDVPRLRVAALEPLTDPALAPEPDTGLDALTVGRRIRYHRGVRGWTLAQLGEAVGTAQSQLSQVENGKREPRLSLVAAVARALEVTPADLLDPAPPPSRRAALEIELDRAQRSPLARALGLTEVRAGRALPTDALEALVRLHRELARRHDAANATPEEARRANTEIRLLMRGSDNHLPEIEELAEDLVRAAGYTVGALTHRQVARMAADLGFSIIHVEDLPHSTRTVTDLAHGRIYLPPASIPGGHGLRSLALQAVGHRVLGHERPASYTQFLRQRLEINYFAASCLLPRSAAVEFLSAAKADKDLAVEDFRDAFGVTHEAAAHRLTNLLTSHLGIPVHFLRVGDDGALYRGYENDGVPFPQDASGAIEGQPVCRRWTARTVFEVRNRTTENYQYTDTPAGTFWCSSQTGVGDDGGFSITVGVPYAHAKWFRGRDTRVRARSTCPEGDCCRRPPADLVRRWADAAWPSARLHAQTLAPLPSGRFPGVDDREVYTFLASHAPVEGDAGAGDQA</sequence>
<dbReference type="PANTHER" id="PTHR46797">
    <property type="entry name" value="HTH-TYPE TRANSCRIPTIONAL REGULATOR"/>
    <property type="match status" value="1"/>
</dbReference>
<organism evidence="3 4">
    <name type="scientific">Kineococcus radiotolerans (strain ATCC BAA-149 / DSM 14245 / SRS30216)</name>
    <dbReference type="NCBI Taxonomy" id="266940"/>
    <lineage>
        <taxon>Bacteria</taxon>
        <taxon>Bacillati</taxon>
        <taxon>Actinomycetota</taxon>
        <taxon>Actinomycetes</taxon>
        <taxon>Kineosporiales</taxon>
        <taxon>Kineosporiaceae</taxon>
        <taxon>Kineococcus</taxon>
    </lineage>
</organism>
<dbReference type="KEGG" id="kra:Krad_3536"/>
<dbReference type="InterPro" id="IPR050807">
    <property type="entry name" value="TransReg_Diox_bact_type"/>
</dbReference>
<evidence type="ECO:0000313" key="4">
    <source>
        <dbReference type="Proteomes" id="UP000001116"/>
    </source>
</evidence>
<protein>
    <submittedName>
        <fullName evidence="3">Helix-turn-helix domain protein</fullName>
    </submittedName>
</protein>
<dbReference type="CDD" id="cd00093">
    <property type="entry name" value="HTH_XRE"/>
    <property type="match status" value="1"/>
</dbReference>
<feature type="domain" description="HTH cro/C1-type" evidence="2">
    <location>
        <begin position="37"/>
        <end position="91"/>
    </location>
</feature>
<dbReference type="Proteomes" id="UP000001116">
    <property type="component" value="Chromosome"/>
</dbReference>
<dbReference type="PANTHER" id="PTHR46797:SF1">
    <property type="entry name" value="METHYLPHOSPHONATE SYNTHASE"/>
    <property type="match status" value="1"/>
</dbReference>
<keyword evidence="1" id="KW-0238">DNA-binding</keyword>
<accession>A6WDW0</accession>
<dbReference type="InterPro" id="IPR001387">
    <property type="entry name" value="Cro/C1-type_HTH"/>
</dbReference>
<dbReference type="Pfam" id="PF01381">
    <property type="entry name" value="HTH_3"/>
    <property type="match status" value="1"/>
</dbReference>
<dbReference type="GO" id="GO:0005829">
    <property type="term" value="C:cytosol"/>
    <property type="evidence" value="ECO:0007669"/>
    <property type="project" value="TreeGrafter"/>
</dbReference>
<dbReference type="eggNOG" id="COG3800">
    <property type="taxonomic scope" value="Bacteria"/>
</dbReference>
<dbReference type="AlphaFoldDB" id="A6WDW0"/>
<gene>
    <name evidence="3" type="ordered locus">Krad_3536</name>
</gene>
<evidence type="ECO:0000259" key="2">
    <source>
        <dbReference type="PROSITE" id="PS50943"/>
    </source>
</evidence>
<reference evidence="4" key="1">
    <citation type="journal article" date="2008" name="PLoS ONE">
        <title>Survival in nuclear waste, extreme resistance, and potential applications gleaned from the genome sequence of Kineococcus radiotolerans SRS30216.</title>
        <authorList>
            <person name="Bagwell C.E."/>
            <person name="Bhat S."/>
            <person name="Hawkins G.M."/>
            <person name="Smith B.W."/>
            <person name="Biswas T."/>
            <person name="Hoover T.R."/>
            <person name="Saunders E."/>
            <person name="Han C.S."/>
            <person name="Tsodikov O.V."/>
            <person name="Shimkets L.J."/>
        </authorList>
    </citation>
    <scope>NUCLEOTIDE SEQUENCE [LARGE SCALE GENOMIC DNA]</scope>
    <source>
        <strain evidence="4">ATCC BAA-149 / DSM 14245 / SRS30216</strain>
    </source>
</reference>
<keyword evidence="4" id="KW-1185">Reference proteome</keyword>
<dbReference type="EMBL" id="CP000750">
    <property type="protein sequence ID" value="ABS04999.1"/>
    <property type="molecule type" value="Genomic_DNA"/>
</dbReference>
<dbReference type="SUPFAM" id="SSF47413">
    <property type="entry name" value="lambda repressor-like DNA-binding domains"/>
    <property type="match status" value="1"/>
</dbReference>
<dbReference type="GO" id="GO:0003700">
    <property type="term" value="F:DNA-binding transcription factor activity"/>
    <property type="evidence" value="ECO:0007669"/>
    <property type="project" value="TreeGrafter"/>
</dbReference>
<name>A6WDW0_KINRD</name>
<dbReference type="SMART" id="SM00530">
    <property type="entry name" value="HTH_XRE"/>
    <property type="match status" value="1"/>
</dbReference>
<dbReference type="HOGENOM" id="CLU_552960_0_0_11"/>
<dbReference type="Gene3D" id="1.10.260.40">
    <property type="entry name" value="lambda repressor-like DNA-binding domains"/>
    <property type="match status" value="1"/>
</dbReference>
<evidence type="ECO:0000313" key="3">
    <source>
        <dbReference type="EMBL" id="ABS04999.1"/>
    </source>
</evidence>
<dbReference type="PROSITE" id="PS50943">
    <property type="entry name" value="HTH_CROC1"/>
    <property type="match status" value="1"/>
</dbReference>
<proteinExistence type="predicted"/>
<dbReference type="InterPro" id="IPR010982">
    <property type="entry name" value="Lambda_DNA-bd_dom_sf"/>
</dbReference>